<evidence type="ECO:0000259" key="9">
    <source>
        <dbReference type="PROSITE" id="PS50016"/>
    </source>
</evidence>
<dbReference type="GO" id="GO:0031981">
    <property type="term" value="C:nuclear lumen"/>
    <property type="evidence" value="ECO:0007669"/>
    <property type="project" value="UniProtKB-ARBA"/>
</dbReference>
<keyword evidence="1" id="KW-0597">Phosphoprotein</keyword>
<dbReference type="InterPro" id="IPR011011">
    <property type="entry name" value="Znf_FYVE_PHD"/>
</dbReference>
<dbReference type="SMART" id="SM00297">
    <property type="entry name" value="BROMO"/>
    <property type="match status" value="1"/>
</dbReference>
<keyword evidence="5" id="KW-0103">Bromodomain</keyword>
<gene>
    <name evidence="12" type="primary">SP110</name>
</gene>
<dbReference type="GO" id="GO:0003677">
    <property type="term" value="F:DNA binding"/>
    <property type="evidence" value="ECO:0007669"/>
    <property type="project" value="UniProtKB-KW"/>
</dbReference>
<dbReference type="InterPro" id="IPR001965">
    <property type="entry name" value="Znf_PHD"/>
</dbReference>
<feature type="compositionally biased region" description="Low complexity" evidence="8">
    <location>
        <begin position="190"/>
        <end position="203"/>
    </location>
</feature>
<evidence type="ECO:0000256" key="6">
    <source>
        <dbReference type="ARBA" id="ARBA00023125"/>
    </source>
</evidence>
<feature type="compositionally biased region" description="Basic and acidic residues" evidence="8">
    <location>
        <begin position="742"/>
        <end position="753"/>
    </location>
</feature>
<feature type="domain" description="SAND" evidence="10">
    <location>
        <begin position="450"/>
        <end position="531"/>
    </location>
</feature>
<feature type="compositionally biased region" description="Basic and acidic residues" evidence="8">
    <location>
        <begin position="298"/>
        <end position="309"/>
    </location>
</feature>
<dbReference type="SUPFAM" id="SSF63763">
    <property type="entry name" value="SAND domain-like"/>
    <property type="match status" value="1"/>
</dbReference>
<dbReference type="InterPro" id="IPR043563">
    <property type="entry name" value="Sp110/Sp140/Sp140L-like"/>
</dbReference>
<sequence>MRSYLQLCTVRSMLSLCFHFPFLGKPGPHPEPQSTDFLFCLTYLPALLPGFQSHPGRAPGPGKGKEQMAVSVSRRITMTRPLEEALFQHFIHQKLEIAYAINKPFPFFEGLRDNNFITDTLYRESLEACRNLVPVSRVVYNILTKLEKTFSLSFLEMLFGHINLYEYPSLMAVFKSFKNVVTSHRGWSRSAAAPQEAPASTAERSSVRPLLPLPACQGPPPSGPSLVPSVSEPAAPVQPSTEILPKPPSPAGLAKTPPGIIQEGRLTPVSSDSLILQTEDKEDTPEVPCTPSGSAPAIKDDSPKPHDPEELQEAPRMPPNKKGKKKKRCIWATPKRRHKKKCLPREGALPDHGIQEKLQGVDQETQRKDDSTGNAEVMTTAPKTKPKCARTLKPEETTDDIPEVVEEKRPQEPPSRPTRTANKGKERNIYSCSSSKKRQKKSLPREKPKDKTLDFHSLILPVTCGEAKGILYKEKMKLGSSEKCIQNEEGVWFTPGEFEIEGKQKHKKYWKRSVLCGGKTLEHLIKKGLLICPPKRSLKRKPENSKECEVCCGGGLLLCCDTCPRAFHENCHIPPAVAKRRPWSCTFCRMREASGSQRCLRGSEGLARQMLPEEQLVSQKCEFLLLKAYCHPQSSFFAETPRNIQDYGEPFKEAMWLDLVKERLTERVYTVAWFLRDMRLIFRNHQMFYKETEVKALVPALEGDLHREKRRWCFEFSAVGLEGERRQTEDLGGRQGELEATMESRRDFETPRI</sequence>
<dbReference type="Gene3D" id="3.30.40.10">
    <property type="entry name" value="Zinc/RING finger domain, C3HC4 (zinc finger)"/>
    <property type="match status" value="1"/>
</dbReference>
<evidence type="ECO:0000256" key="3">
    <source>
        <dbReference type="ARBA" id="ARBA00022771"/>
    </source>
</evidence>
<feature type="compositionally biased region" description="Low complexity" evidence="8">
    <location>
        <begin position="224"/>
        <end position="233"/>
    </location>
</feature>
<accession>A0A8D1P2V7</accession>
<dbReference type="InterPro" id="IPR004865">
    <property type="entry name" value="HSR_dom"/>
</dbReference>
<dbReference type="InterPro" id="IPR001487">
    <property type="entry name" value="Bromodomain"/>
</dbReference>
<evidence type="ECO:0000259" key="11">
    <source>
        <dbReference type="PROSITE" id="PS51414"/>
    </source>
</evidence>
<feature type="region of interest" description="Disordered" evidence="8">
    <location>
        <begin position="189"/>
        <end position="450"/>
    </location>
</feature>
<evidence type="ECO:0000256" key="4">
    <source>
        <dbReference type="ARBA" id="ARBA00022833"/>
    </source>
</evidence>
<dbReference type="InterPro" id="IPR019786">
    <property type="entry name" value="Zinc_finger_PHD-type_CS"/>
</dbReference>
<dbReference type="PANTHER" id="PTHR46386:SF7">
    <property type="entry name" value="SP110 NUCLEAR BODY PROTEIN"/>
    <property type="match status" value="1"/>
</dbReference>
<dbReference type="InterPro" id="IPR036427">
    <property type="entry name" value="Bromodomain-like_sf"/>
</dbReference>
<evidence type="ECO:0000256" key="1">
    <source>
        <dbReference type="ARBA" id="ARBA00022553"/>
    </source>
</evidence>
<dbReference type="FunFam" id="3.30.40.10:FF:000294">
    <property type="entry name" value="Nuclear autoantigen Sp-100"/>
    <property type="match status" value="1"/>
</dbReference>
<keyword evidence="4" id="KW-0862">Zinc</keyword>
<dbReference type="SUPFAM" id="SSF47370">
    <property type="entry name" value="Bromodomain"/>
    <property type="match status" value="1"/>
</dbReference>
<dbReference type="SMART" id="SM00249">
    <property type="entry name" value="PHD"/>
    <property type="match status" value="1"/>
</dbReference>
<organism evidence="12 13">
    <name type="scientific">Sus scrofa</name>
    <name type="common">Pig</name>
    <dbReference type="NCBI Taxonomy" id="9823"/>
    <lineage>
        <taxon>Eukaryota</taxon>
        <taxon>Metazoa</taxon>
        <taxon>Chordata</taxon>
        <taxon>Craniata</taxon>
        <taxon>Vertebrata</taxon>
        <taxon>Euteleostomi</taxon>
        <taxon>Mammalia</taxon>
        <taxon>Eutheria</taxon>
        <taxon>Laurasiatheria</taxon>
        <taxon>Artiodactyla</taxon>
        <taxon>Suina</taxon>
        <taxon>Suidae</taxon>
        <taxon>Sus</taxon>
    </lineage>
</organism>
<dbReference type="SUPFAM" id="SSF57903">
    <property type="entry name" value="FYVE/PHD zinc finger"/>
    <property type="match status" value="1"/>
</dbReference>
<keyword evidence="3 7" id="KW-0863">Zinc-finger</keyword>
<protein>
    <submittedName>
        <fullName evidence="12">SP110 nuclear body protein</fullName>
    </submittedName>
</protein>
<feature type="domain" description="PHD-type" evidence="9">
    <location>
        <begin position="545"/>
        <end position="591"/>
    </location>
</feature>
<name>A0A8D1P2V7_PIG</name>
<proteinExistence type="predicted"/>
<feature type="region of interest" description="Disordered" evidence="8">
    <location>
        <begin position="727"/>
        <end position="753"/>
    </location>
</feature>
<dbReference type="InterPro" id="IPR000770">
    <property type="entry name" value="SAND_dom"/>
</dbReference>
<evidence type="ECO:0000313" key="12">
    <source>
        <dbReference type="Ensembl" id="ENSSSCP00050046838.1"/>
    </source>
</evidence>
<dbReference type="Gene3D" id="1.20.920.10">
    <property type="entry name" value="Bromodomain-like"/>
    <property type="match status" value="1"/>
</dbReference>
<evidence type="ECO:0000256" key="7">
    <source>
        <dbReference type="PROSITE-ProRule" id="PRU00146"/>
    </source>
</evidence>
<dbReference type="AlphaFoldDB" id="A0A8D1P2V7"/>
<keyword evidence="6" id="KW-0238">DNA-binding</keyword>
<dbReference type="InterPro" id="IPR010919">
    <property type="entry name" value="SAND-like_dom_sf"/>
</dbReference>
<dbReference type="Pfam" id="PF03172">
    <property type="entry name" value="HSR"/>
    <property type="match status" value="1"/>
</dbReference>
<feature type="compositionally biased region" description="Basic residues" evidence="8">
    <location>
        <begin position="319"/>
        <end position="342"/>
    </location>
</feature>
<dbReference type="Gene3D" id="3.10.390.10">
    <property type="entry name" value="SAND domain-like"/>
    <property type="match status" value="1"/>
</dbReference>
<reference evidence="12" key="1">
    <citation type="submission" date="2025-08" db="UniProtKB">
        <authorList>
            <consortium name="Ensembl"/>
        </authorList>
    </citation>
    <scope>IDENTIFICATION</scope>
</reference>
<evidence type="ECO:0000256" key="2">
    <source>
        <dbReference type="ARBA" id="ARBA00022723"/>
    </source>
</evidence>
<dbReference type="PROSITE" id="PS01359">
    <property type="entry name" value="ZF_PHD_1"/>
    <property type="match status" value="1"/>
</dbReference>
<feature type="domain" description="HSR" evidence="11">
    <location>
        <begin position="66"/>
        <end position="182"/>
    </location>
</feature>
<dbReference type="SMART" id="SM00258">
    <property type="entry name" value="SAND"/>
    <property type="match status" value="1"/>
</dbReference>
<dbReference type="PROSITE" id="PS51414">
    <property type="entry name" value="HSR"/>
    <property type="match status" value="1"/>
</dbReference>
<dbReference type="GO" id="GO:0008270">
    <property type="term" value="F:zinc ion binding"/>
    <property type="evidence" value="ECO:0007669"/>
    <property type="project" value="UniProtKB-KW"/>
</dbReference>
<evidence type="ECO:0000259" key="10">
    <source>
        <dbReference type="PROSITE" id="PS50864"/>
    </source>
</evidence>
<evidence type="ECO:0000256" key="8">
    <source>
        <dbReference type="SAM" id="MobiDB-lite"/>
    </source>
</evidence>
<dbReference type="Pfam" id="PF01342">
    <property type="entry name" value="SAND"/>
    <property type="match status" value="1"/>
</dbReference>
<keyword evidence="2" id="KW-0479">Metal-binding</keyword>
<evidence type="ECO:0000256" key="5">
    <source>
        <dbReference type="ARBA" id="ARBA00023117"/>
    </source>
</evidence>
<dbReference type="InterPro" id="IPR013083">
    <property type="entry name" value="Znf_RING/FYVE/PHD"/>
</dbReference>
<dbReference type="InterPro" id="IPR019787">
    <property type="entry name" value="Znf_PHD-finger"/>
</dbReference>
<dbReference type="PANTHER" id="PTHR46386">
    <property type="entry name" value="NUCLEAR BODY PROTEIN SP140"/>
    <property type="match status" value="1"/>
</dbReference>
<dbReference type="Ensembl" id="ENSSSCT00050106137.1">
    <property type="protein sequence ID" value="ENSSSCP00050046838.1"/>
    <property type="gene ID" value="ENSSSCG00050076963.1"/>
</dbReference>
<dbReference type="PROSITE" id="PS50016">
    <property type="entry name" value="ZF_PHD_2"/>
    <property type="match status" value="1"/>
</dbReference>
<evidence type="ECO:0000313" key="13">
    <source>
        <dbReference type="Proteomes" id="UP000694571"/>
    </source>
</evidence>
<dbReference type="PROSITE" id="PS50864">
    <property type="entry name" value="SAND"/>
    <property type="match status" value="1"/>
</dbReference>
<dbReference type="Pfam" id="PF00439">
    <property type="entry name" value="Bromodomain"/>
    <property type="match status" value="1"/>
</dbReference>
<dbReference type="Proteomes" id="UP000694571">
    <property type="component" value="Unplaced"/>
</dbReference>